<dbReference type="EC" id="6.3.3.2" evidence="4"/>
<comment type="cofactor">
    <cofactor evidence="4">
        <name>Mg(2+)</name>
        <dbReference type="ChEBI" id="CHEBI:18420"/>
    </cofactor>
</comment>
<evidence type="ECO:0000256" key="4">
    <source>
        <dbReference type="RuleBase" id="RU361279"/>
    </source>
</evidence>
<evidence type="ECO:0000313" key="6">
    <source>
        <dbReference type="Proteomes" id="UP001499951"/>
    </source>
</evidence>
<dbReference type="NCBIfam" id="TIGR02727">
    <property type="entry name" value="MTHFS_bact"/>
    <property type="match status" value="1"/>
</dbReference>
<dbReference type="PANTHER" id="PTHR23407">
    <property type="entry name" value="ATPASE INHIBITOR/5-FORMYLTETRAHYDROFOLATE CYCLO-LIGASE"/>
    <property type="match status" value="1"/>
</dbReference>
<comment type="caution">
    <text evidence="5">The sequence shown here is derived from an EMBL/GenBank/DDBJ whole genome shotgun (WGS) entry which is preliminary data.</text>
</comment>
<name>A0ABP3Q1V8_9PROT</name>
<keyword evidence="4" id="KW-0460">Magnesium</keyword>
<dbReference type="InterPro" id="IPR024185">
    <property type="entry name" value="FTHF_cligase-like_sf"/>
</dbReference>
<dbReference type="Gene3D" id="3.40.50.10420">
    <property type="entry name" value="NagB/RpiA/CoA transferase-like"/>
    <property type="match status" value="1"/>
</dbReference>
<reference evidence="6" key="1">
    <citation type="journal article" date="2019" name="Int. J. Syst. Evol. Microbiol.">
        <title>The Global Catalogue of Microorganisms (GCM) 10K type strain sequencing project: providing services to taxonomists for standard genome sequencing and annotation.</title>
        <authorList>
            <consortium name="The Broad Institute Genomics Platform"/>
            <consortium name="The Broad Institute Genome Sequencing Center for Infectious Disease"/>
            <person name="Wu L."/>
            <person name="Ma J."/>
        </authorList>
    </citation>
    <scope>NUCLEOTIDE SEQUENCE [LARGE SCALE GENOMIC DNA]</scope>
    <source>
        <strain evidence="6">JCM 15089</strain>
    </source>
</reference>
<comment type="catalytic activity">
    <reaction evidence="4">
        <text>(6S)-5-formyl-5,6,7,8-tetrahydrofolate + ATP = (6R)-5,10-methenyltetrahydrofolate + ADP + phosphate</text>
        <dbReference type="Rhea" id="RHEA:10488"/>
        <dbReference type="ChEBI" id="CHEBI:30616"/>
        <dbReference type="ChEBI" id="CHEBI:43474"/>
        <dbReference type="ChEBI" id="CHEBI:57455"/>
        <dbReference type="ChEBI" id="CHEBI:57457"/>
        <dbReference type="ChEBI" id="CHEBI:456216"/>
        <dbReference type="EC" id="6.3.3.2"/>
    </reaction>
</comment>
<dbReference type="InterPro" id="IPR002698">
    <property type="entry name" value="FTHF_cligase"/>
</dbReference>
<gene>
    <name evidence="5" type="ORF">GCM10008942_26560</name>
</gene>
<keyword evidence="3 4" id="KW-0067">ATP-binding</keyword>
<accession>A0ABP3Q1V8</accession>
<evidence type="ECO:0000256" key="1">
    <source>
        <dbReference type="ARBA" id="ARBA00010638"/>
    </source>
</evidence>
<evidence type="ECO:0000313" key="5">
    <source>
        <dbReference type="EMBL" id="GAA0576402.1"/>
    </source>
</evidence>
<evidence type="ECO:0000256" key="3">
    <source>
        <dbReference type="ARBA" id="ARBA00022840"/>
    </source>
</evidence>
<protein>
    <recommendedName>
        <fullName evidence="4">5-formyltetrahydrofolate cyclo-ligase</fullName>
        <ecNumber evidence="4">6.3.3.2</ecNumber>
    </recommendedName>
</protein>
<dbReference type="Pfam" id="PF01812">
    <property type="entry name" value="5-FTHF_cyc-lig"/>
    <property type="match status" value="1"/>
</dbReference>
<dbReference type="PANTHER" id="PTHR23407:SF1">
    <property type="entry name" value="5-FORMYLTETRAHYDROFOLATE CYCLO-LIGASE"/>
    <property type="match status" value="1"/>
</dbReference>
<dbReference type="SUPFAM" id="SSF100950">
    <property type="entry name" value="NagB/RpiA/CoA transferase-like"/>
    <property type="match status" value="1"/>
</dbReference>
<sequence>MMEKRDLRRLAEAHRKTLVVPGHAAVLAEYAEALALTPGVVVAGYAAFRDEADPKALMLALAARGHGLALPVMVAKAQPLRFHAWCETDALVEHPYGVREPHPDCPVVVPDVLLVPLLAFDAEGYRLGYGGGFYDRTLEALRAVRPVYAVGIAYAGQLRTDVPHGAHDQRLDAVLTENGLNRFGS</sequence>
<dbReference type="RefSeq" id="WP_166936493.1">
    <property type="nucleotide sequence ID" value="NZ_BAAADD010000007.1"/>
</dbReference>
<keyword evidence="4" id="KW-0479">Metal-binding</keyword>
<keyword evidence="6" id="KW-1185">Reference proteome</keyword>
<keyword evidence="2 4" id="KW-0547">Nucleotide-binding</keyword>
<dbReference type="PIRSF" id="PIRSF006806">
    <property type="entry name" value="FTHF_cligase"/>
    <property type="match status" value="1"/>
</dbReference>
<comment type="similarity">
    <text evidence="1 4">Belongs to the 5-formyltetrahydrofolate cyclo-ligase family.</text>
</comment>
<dbReference type="Proteomes" id="UP001499951">
    <property type="component" value="Unassembled WGS sequence"/>
</dbReference>
<evidence type="ECO:0000256" key="2">
    <source>
        <dbReference type="ARBA" id="ARBA00022741"/>
    </source>
</evidence>
<dbReference type="EMBL" id="BAAADD010000007">
    <property type="protein sequence ID" value="GAA0576402.1"/>
    <property type="molecule type" value="Genomic_DNA"/>
</dbReference>
<organism evidence="5 6">
    <name type="scientific">Rhizomicrobium electricum</name>
    <dbReference type="NCBI Taxonomy" id="480070"/>
    <lineage>
        <taxon>Bacteria</taxon>
        <taxon>Pseudomonadati</taxon>
        <taxon>Pseudomonadota</taxon>
        <taxon>Alphaproteobacteria</taxon>
        <taxon>Micropepsales</taxon>
        <taxon>Micropepsaceae</taxon>
        <taxon>Rhizomicrobium</taxon>
    </lineage>
</organism>
<proteinExistence type="inferred from homology"/>
<dbReference type="InterPro" id="IPR037171">
    <property type="entry name" value="NagB/RpiA_transferase-like"/>
</dbReference>